<keyword evidence="7" id="KW-1185">Reference proteome</keyword>
<dbReference type="AlphaFoldDB" id="A0A3D8SSF7"/>
<feature type="transmembrane region" description="Helical" evidence="4">
    <location>
        <begin position="27"/>
        <end position="47"/>
    </location>
</feature>
<feature type="domain" description="Major facilitator superfamily (MFS) profile" evidence="5">
    <location>
        <begin position="29"/>
        <end position="411"/>
    </location>
</feature>
<dbReference type="Pfam" id="PF07690">
    <property type="entry name" value="MFS_1"/>
    <property type="match status" value="1"/>
</dbReference>
<keyword evidence="4" id="KW-1133">Transmembrane helix</keyword>
<feature type="compositionally biased region" description="Polar residues" evidence="3">
    <location>
        <begin position="1"/>
        <end position="13"/>
    </location>
</feature>
<evidence type="ECO:0000256" key="2">
    <source>
        <dbReference type="ARBA" id="ARBA00006727"/>
    </source>
</evidence>
<dbReference type="EMBL" id="PDLM01000001">
    <property type="protein sequence ID" value="RDW89253.1"/>
    <property type="molecule type" value="Genomic_DNA"/>
</dbReference>
<feature type="transmembrane region" description="Helical" evidence="4">
    <location>
        <begin position="229"/>
        <end position="254"/>
    </location>
</feature>
<evidence type="ECO:0000256" key="1">
    <source>
        <dbReference type="ARBA" id="ARBA00004141"/>
    </source>
</evidence>
<gene>
    <name evidence="6" type="ORF">BP6252_01285</name>
</gene>
<dbReference type="InterPro" id="IPR036259">
    <property type="entry name" value="MFS_trans_sf"/>
</dbReference>
<feature type="transmembrane region" description="Helical" evidence="4">
    <location>
        <begin position="358"/>
        <end position="379"/>
    </location>
</feature>
<evidence type="ECO:0000259" key="5">
    <source>
        <dbReference type="PROSITE" id="PS50850"/>
    </source>
</evidence>
<dbReference type="GO" id="GO:0016020">
    <property type="term" value="C:membrane"/>
    <property type="evidence" value="ECO:0007669"/>
    <property type="project" value="UniProtKB-SubCell"/>
</dbReference>
<comment type="subcellular location">
    <subcellularLocation>
        <location evidence="1">Membrane</location>
        <topology evidence="1">Multi-pass membrane protein</topology>
    </subcellularLocation>
</comment>
<feature type="transmembrane region" description="Helical" evidence="4">
    <location>
        <begin position="158"/>
        <end position="176"/>
    </location>
</feature>
<accession>A0A3D8SSF7</accession>
<dbReference type="InterPro" id="IPR020846">
    <property type="entry name" value="MFS_dom"/>
</dbReference>
<feature type="transmembrane region" description="Helical" evidence="4">
    <location>
        <begin position="188"/>
        <end position="208"/>
    </location>
</feature>
<dbReference type="OrthoDB" id="6509908at2759"/>
<dbReference type="InterPro" id="IPR050327">
    <property type="entry name" value="Proton-linked_MCT"/>
</dbReference>
<dbReference type="Gene3D" id="1.20.1250.20">
    <property type="entry name" value="MFS general substrate transporter like domains"/>
    <property type="match status" value="2"/>
</dbReference>
<dbReference type="Proteomes" id="UP000256645">
    <property type="component" value="Unassembled WGS sequence"/>
</dbReference>
<comment type="similarity">
    <text evidence="2">Belongs to the major facilitator superfamily. Monocarboxylate porter (TC 2.A.1.13) family.</text>
</comment>
<comment type="caution">
    <text evidence="6">The sequence shown here is derived from an EMBL/GenBank/DDBJ whole genome shotgun (WGS) entry which is preliminary data.</text>
</comment>
<dbReference type="InterPro" id="IPR011701">
    <property type="entry name" value="MFS"/>
</dbReference>
<feature type="transmembrane region" description="Helical" evidence="4">
    <location>
        <begin position="266"/>
        <end position="285"/>
    </location>
</feature>
<evidence type="ECO:0000313" key="7">
    <source>
        <dbReference type="Proteomes" id="UP000256645"/>
    </source>
</evidence>
<dbReference type="SUPFAM" id="SSF103473">
    <property type="entry name" value="MFS general substrate transporter"/>
    <property type="match status" value="1"/>
</dbReference>
<keyword evidence="4" id="KW-0812">Transmembrane</keyword>
<evidence type="ECO:0000256" key="4">
    <source>
        <dbReference type="SAM" id="Phobius"/>
    </source>
</evidence>
<evidence type="ECO:0000313" key="6">
    <source>
        <dbReference type="EMBL" id="RDW89253.1"/>
    </source>
</evidence>
<reference evidence="6 7" key="1">
    <citation type="journal article" date="2018" name="IMA Fungus">
        <title>IMA Genome-F 9: Draft genome sequence of Annulohypoxylon stygium, Aspergillus mulundensis, Berkeleyomyces basicola (syn. Thielaviopsis basicola), Ceratocystis smalleyi, two Cercospora beticola strains, Coleophoma cylindrospora, Fusarium fracticaudum, Phialophora cf. hyalina, and Morchella septimelata.</title>
        <authorList>
            <person name="Wingfield B.D."/>
            <person name="Bills G.F."/>
            <person name="Dong Y."/>
            <person name="Huang W."/>
            <person name="Nel W.J."/>
            <person name="Swalarsk-Parry B.S."/>
            <person name="Vaghefi N."/>
            <person name="Wilken P.M."/>
            <person name="An Z."/>
            <person name="de Beer Z.W."/>
            <person name="De Vos L."/>
            <person name="Chen L."/>
            <person name="Duong T.A."/>
            <person name="Gao Y."/>
            <person name="Hammerbacher A."/>
            <person name="Kikkert J.R."/>
            <person name="Li Y."/>
            <person name="Li H."/>
            <person name="Li K."/>
            <person name="Li Q."/>
            <person name="Liu X."/>
            <person name="Ma X."/>
            <person name="Naidoo K."/>
            <person name="Pethybridge S.J."/>
            <person name="Sun J."/>
            <person name="Steenkamp E.T."/>
            <person name="van der Nest M.A."/>
            <person name="van Wyk S."/>
            <person name="Wingfield M.J."/>
            <person name="Xiong C."/>
            <person name="Yue Q."/>
            <person name="Zhang X."/>
        </authorList>
    </citation>
    <scope>NUCLEOTIDE SEQUENCE [LARGE SCALE GENOMIC DNA]</scope>
    <source>
        <strain evidence="6 7">BP6252</strain>
    </source>
</reference>
<sequence length="423" mass="45425">MHASKKSNSSDTLPSERAPAVPPNGGVTAWLQVLGCHFLFLNSWGIVNTFGAYQDFYSTHYLTSSSASAVSWIGTIQGFLMICVGVITGPLYDMGYLHYLIYIGTFLNVFGLMMTSLSTTYYQVFLSFGVCVGLGSACLFVPSVAIVATWFTTKRSAATGLAAAGGSLGGLIYPIVFRKLEITIGYGWATRVIGFISFGTLLVSAMVLKPRILPPKKRALLDRTAFKDMPFILFSLSLFFIFIGLYIPFFYMPYYATEKIHTSQSLGFYLLAILNAASIFGRIIPNIIADKYGSLNILVPFILVAGGLQFAWIGIHNLAGIIVFCILFGFFSGAIVSLPPTALVTLSPDLTVIGTRMGMCFSFAGLGLLIGNPIAGAILTGKSGFIGLKAFGGATVIVGFVCMVMAWVVHKRGIARGTAGMEK</sequence>
<feature type="transmembrane region" description="Helical" evidence="4">
    <location>
        <begin position="385"/>
        <end position="409"/>
    </location>
</feature>
<protein>
    <submittedName>
        <fullName evidence="6">Major facilitator superfamily protein-1</fullName>
    </submittedName>
</protein>
<proteinExistence type="inferred from homology"/>
<feature type="transmembrane region" description="Helical" evidence="4">
    <location>
        <begin position="67"/>
        <end position="87"/>
    </location>
</feature>
<dbReference type="PANTHER" id="PTHR11360">
    <property type="entry name" value="MONOCARBOXYLATE TRANSPORTER"/>
    <property type="match status" value="1"/>
</dbReference>
<dbReference type="PROSITE" id="PS50850">
    <property type="entry name" value="MFS"/>
    <property type="match status" value="1"/>
</dbReference>
<keyword evidence="4" id="KW-0472">Membrane</keyword>
<dbReference type="GO" id="GO:0022857">
    <property type="term" value="F:transmembrane transporter activity"/>
    <property type="evidence" value="ECO:0007669"/>
    <property type="project" value="InterPro"/>
</dbReference>
<feature type="transmembrane region" description="Helical" evidence="4">
    <location>
        <begin position="124"/>
        <end position="151"/>
    </location>
</feature>
<dbReference type="PANTHER" id="PTHR11360:SF234">
    <property type="entry name" value="MFS-TYPE TRANSPORTER DBAD-RELATED"/>
    <property type="match status" value="1"/>
</dbReference>
<name>A0A3D8SSF7_9HELO</name>
<feature type="region of interest" description="Disordered" evidence="3">
    <location>
        <begin position="1"/>
        <end position="20"/>
    </location>
</feature>
<evidence type="ECO:0000256" key="3">
    <source>
        <dbReference type="SAM" id="MobiDB-lite"/>
    </source>
</evidence>
<feature type="transmembrane region" description="Helical" evidence="4">
    <location>
        <begin position="321"/>
        <end position="346"/>
    </location>
</feature>
<feature type="transmembrane region" description="Helical" evidence="4">
    <location>
        <begin position="99"/>
        <end position="118"/>
    </location>
</feature>
<feature type="transmembrane region" description="Helical" evidence="4">
    <location>
        <begin position="297"/>
        <end position="315"/>
    </location>
</feature>
<organism evidence="6 7">
    <name type="scientific">Coleophoma cylindrospora</name>
    <dbReference type="NCBI Taxonomy" id="1849047"/>
    <lineage>
        <taxon>Eukaryota</taxon>
        <taxon>Fungi</taxon>
        <taxon>Dikarya</taxon>
        <taxon>Ascomycota</taxon>
        <taxon>Pezizomycotina</taxon>
        <taxon>Leotiomycetes</taxon>
        <taxon>Helotiales</taxon>
        <taxon>Dermateaceae</taxon>
        <taxon>Coleophoma</taxon>
    </lineage>
</organism>